<evidence type="ECO:0000313" key="2">
    <source>
        <dbReference type="EMBL" id="KAA6319351.1"/>
    </source>
</evidence>
<gene>
    <name evidence="2" type="ORF">EZS27_030745</name>
</gene>
<proteinExistence type="predicted"/>
<dbReference type="AlphaFoldDB" id="A0A5J4QEP7"/>
<organism evidence="2">
    <name type="scientific">termite gut metagenome</name>
    <dbReference type="NCBI Taxonomy" id="433724"/>
    <lineage>
        <taxon>unclassified sequences</taxon>
        <taxon>metagenomes</taxon>
        <taxon>organismal metagenomes</taxon>
    </lineage>
</organism>
<comment type="caution">
    <text evidence="2">The sequence shown here is derived from an EMBL/GenBank/DDBJ whole genome shotgun (WGS) entry which is preliminary data.</text>
</comment>
<feature type="compositionally biased region" description="Basic and acidic residues" evidence="1">
    <location>
        <begin position="11"/>
        <end position="39"/>
    </location>
</feature>
<sequence>MNGLQQAISYIEERQESPKREYLERRKEDDVVEEEKSTPEVENVSSKIKINLDFE</sequence>
<protein>
    <submittedName>
        <fullName evidence="2">Uncharacterized protein</fullName>
    </submittedName>
</protein>
<name>A0A5J4QEP7_9ZZZZ</name>
<evidence type="ECO:0000256" key="1">
    <source>
        <dbReference type="SAM" id="MobiDB-lite"/>
    </source>
</evidence>
<dbReference type="EMBL" id="SNRY01003907">
    <property type="protein sequence ID" value="KAA6319351.1"/>
    <property type="molecule type" value="Genomic_DNA"/>
</dbReference>
<reference evidence="2" key="1">
    <citation type="submission" date="2019-03" db="EMBL/GenBank/DDBJ databases">
        <title>Single cell metagenomics reveals metabolic interactions within the superorganism composed of flagellate Streblomastix strix and complex community of Bacteroidetes bacteria on its surface.</title>
        <authorList>
            <person name="Treitli S.C."/>
            <person name="Kolisko M."/>
            <person name="Husnik F."/>
            <person name="Keeling P."/>
            <person name="Hampl V."/>
        </authorList>
    </citation>
    <scope>NUCLEOTIDE SEQUENCE</scope>
    <source>
        <strain evidence="2">STM</strain>
    </source>
</reference>
<accession>A0A5J4QEP7</accession>
<feature type="region of interest" description="Disordered" evidence="1">
    <location>
        <begin position="1"/>
        <end position="39"/>
    </location>
</feature>